<dbReference type="PROSITE" id="PS00086">
    <property type="entry name" value="CYTOCHROME_P450"/>
    <property type="match status" value="1"/>
</dbReference>
<protein>
    <submittedName>
        <fullName evidence="3">Cytochrome P450</fullName>
    </submittedName>
</protein>
<evidence type="ECO:0000313" key="4">
    <source>
        <dbReference type="Proteomes" id="UP001212498"/>
    </source>
</evidence>
<dbReference type="Proteomes" id="UP001212498">
    <property type="component" value="Unassembled WGS sequence"/>
</dbReference>
<keyword evidence="4" id="KW-1185">Reference proteome</keyword>
<dbReference type="SUPFAM" id="SSF48264">
    <property type="entry name" value="Cytochrome P450"/>
    <property type="match status" value="1"/>
</dbReference>
<keyword evidence="2" id="KW-0349">Heme</keyword>
<dbReference type="RefSeq" id="WP_271278562.1">
    <property type="nucleotide sequence ID" value="NZ_BAABFD010000002.1"/>
</dbReference>
<dbReference type="Gene3D" id="1.10.630.10">
    <property type="entry name" value="Cytochrome P450"/>
    <property type="match status" value="1"/>
</dbReference>
<name>A0ABT4T5G5_9ACTN</name>
<comment type="similarity">
    <text evidence="1 2">Belongs to the cytochrome P450 family.</text>
</comment>
<dbReference type="PANTHER" id="PTHR46696">
    <property type="entry name" value="P450, PUTATIVE (EUROFUNG)-RELATED"/>
    <property type="match status" value="1"/>
</dbReference>
<gene>
    <name evidence="3" type="ORF">OUY24_28840</name>
</gene>
<reference evidence="3 4" key="1">
    <citation type="submission" date="2022-11" db="EMBL/GenBank/DDBJ databases">
        <title>Nonomuraea corallina sp. nov., a new species of the genus Nonomuraea isolated from sea side sediment in Thai sea.</title>
        <authorList>
            <person name="Ngamcharungchit C."/>
            <person name="Matsumoto A."/>
            <person name="Suriyachadkun C."/>
            <person name="Panbangred W."/>
            <person name="Inahashi Y."/>
            <person name="Intra B."/>
        </authorList>
    </citation>
    <scope>NUCLEOTIDE SEQUENCE [LARGE SCALE GENOMIC DNA]</scope>
    <source>
        <strain evidence="3 4">DSM 43553</strain>
    </source>
</reference>
<dbReference type="Pfam" id="PF00067">
    <property type="entry name" value="p450"/>
    <property type="match status" value="1"/>
</dbReference>
<dbReference type="InterPro" id="IPR002397">
    <property type="entry name" value="Cyt_P450_B"/>
</dbReference>
<evidence type="ECO:0000313" key="3">
    <source>
        <dbReference type="EMBL" id="MDA0644654.1"/>
    </source>
</evidence>
<evidence type="ECO:0000256" key="2">
    <source>
        <dbReference type="RuleBase" id="RU000461"/>
    </source>
</evidence>
<accession>A0ABT4T5G5</accession>
<keyword evidence="2" id="KW-0408">Iron</keyword>
<dbReference type="InterPro" id="IPR036396">
    <property type="entry name" value="Cyt_P450_sf"/>
</dbReference>
<proteinExistence type="inferred from homology"/>
<dbReference type="InterPro" id="IPR001128">
    <property type="entry name" value="Cyt_P450"/>
</dbReference>
<keyword evidence="2" id="KW-0479">Metal-binding</keyword>
<comment type="caution">
    <text evidence="3">The sequence shown here is derived from an EMBL/GenBank/DDBJ whole genome shotgun (WGS) entry which is preliminary data.</text>
</comment>
<dbReference type="EMBL" id="JAPNUD010000105">
    <property type="protein sequence ID" value="MDA0644654.1"/>
    <property type="molecule type" value="Genomic_DNA"/>
</dbReference>
<keyword evidence="2" id="KW-0503">Monooxygenase</keyword>
<evidence type="ECO:0000256" key="1">
    <source>
        <dbReference type="ARBA" id="ARBA00010617"/>
    </source>
</evidence>
<dbReference type="InterPro" id="IPR017972">
    <property type="entry name" value="Cyt_P450_CS"/>
</dbReference>
<organism evidence="3 4">
    <name type="scientific">Nonomuraea ferruginea</name>
    <dbReference type="NCBI Taxonomy" id="46174"/>
    <lineage>
        <taxon>Bacteria</taxon>
        <taxon>Bacillati</taxon>
        <taxon>Actinomycetota</taxon>
        <taxon>Actinomycetes</taxon>
        <taxon>Streptosporangiales</taxon>
        <taxon>Streptosporangiaceae</taxon>
        <taxon>Nonomuraea</taxon>
    </lineage>
</organism>
<dbReference type="PANTHER" id="PTHR46696:SF1">
    <property type="entry name" value="CYTOCHROME P450 YJIB-RELATED"/>
    <property type="match status" value="1"/>
</dbReference>
<sequence length="385" mass="40740">MTLPYDRPDPFTPPPEYAAMRETTPIAQVKTPSGGPAWLVTSYDAVAAVLADRRFGLAPPGTAHPGNDTLFQDGEAHGRLRRLVSKAFGPRGIEALRDRIERLADDHVAAIARGGPPAELVADVAGPVSIAAISELLGVEIADREHFQAVAGAAGGVDFVFGGEEEMAQGAQAWESLSAYAATLVEARREDLGGDLLSLLINVRDAEDGRLSDSELVAMTATIVSAGYLSARNAISAAVLRLLREGRLATASERLGATVEEVLRLQSGQTGEPFPRFAQTDVELAGTRIRAGDLVLVRLEAAHRDPRHFADPDAFVPERRSSPSLVFGHGVHYCLGAPLARLEVAAVIGALARQLPGLCLAGPAESVEWVRDGVDAGPKALHVTW</sequence>
<keyword evidence="2" id="KW-0560">Oxidoreductase</keyword>
<dbReference type="PRINTS" id="PR00359">
    <property type="entry name" value="BP450"/>
</dbReference>